<feature type="region of interest" description="Disordered" evidence="1">
    <location>
        <begin position="1"/>
        <end position="97"/>
    </location>
</feature>
<evidence type="ECO:0000313" key="3">
    <source>
        <dbReference type="Proteomes" id="UP000291343"/>
    </source>
</evidence>
<reference evidence="2 3" key="1">
    <citation type="journal article" date="2017" name="Gigascience">
        <title>Genome sequence of the small brown planthopper, Laodelphax striatellus.</title>
        <authorList>
            <person name="Zhu J."/>
            <person name="Jiang F."/>
            <person name="Wang X."/>
            <person name="Yang P."/>
            <person name="Bao Y."/>
            <person name="Zhao W."/>
            <person name="Wang W."/>
            <person name="Lu H."/>
            <person name="Wang Q."/>
            <person name="Cui N."/>
            <person name="Li J."/>
            <person name="Chen X."/>
            <person name="Luo L."/>
            <person name="Yu J."/>
            <person name="Kang L."/>
            <person name="Cui F."/>
        </authorList>
    </citation>
    <scope>NUCLEOTIDE SEQUENCE [LARGE SCALE GENOMIC DNA]</scope>
    <source>
        <strain evidence="2">Lst14</strain>
    </source>
</reference>
<comment type="caution">
    <text evidence="2">The sequence shown here is derived from an EMBL/GenBank/DDBJ whole genome shotgun (WGS) entry which is preliminary data.</text>
</comment>
<proteinExistence type="predicted"/>
<accession>A0A482WPJ4</accession>
<evidence type="ECO:0000256" key="1">
    <source>
        <dbReference type="SAM" id="MobiDB-lite"/>
    </source>
</evidence>
<dbReference type="AlphaFoldDB" id="A0A482WPJ4"/>
<protein>
    <submittedName>
        <fullName evidence="2">Uncharacterized protein</fullName>
    </submittedName>
</protein>
<dbReference type="Proteomes" id="UP000291343">
    <property type="component" value="Unassembled WGS sequence"/>
</dbReference>
<feature type="compositionally biased region" description="Polar residues" evidence="1">
    <location>
        <begin position="1"/>
        <end position="20"/>
    </location>
</feature>
<sequence>MCDNNSSGQKKCSAKEGSSNRCKHGKLKSTGPSGANRRDSKRNSKEESNLNSKPCMSAPENNSSFSQSHDIQKIGSFRKAHARNNDSPASTDVRARN</sequence>
<feature type="compositionally biased region" description="Basic and acidic residues" evidence="1">
    <location>
        <begin position="36"/>
        <end position="48"/>
    </location>
</feature>
<keyword evidence="3" id="KW-1185">Reference proteome</keyword>
<feature type="compositionally biased region" description="Polar residues" evidence="1">
    <location>
        <begin position="49"/>
        <end position="69"/>
    </location>
</feature>
<name>A0A482WPJ4_LAOST</name>
<evidence type="ECO:0000313" key="2">
    <source>
        <dbReference type="EMBL" id="RZF35418.1"/>
    </source>
</evidence>
<dbReference type="EMBL" id="QKKF02028332">
    <property type="protein sequence ID" value="RZF35418.1"/>
    <property type="molecule type" value="Genomic_DNA"/>
</dbReference>
<organism evidence="2 3">
    <name type="scientific">Laodelphax striatellus</name>
    <name type="common">Small brown planthopper</name>
    <name type="synonym">Delphax striatella</name>
    <dbReference type="NCBI Taxonomy" id="195883"/>
    <lineage>
        <taxon>Eukaryota</taxon>
        <taxon>Metazoa</taxon>
        <taxon>Ecdysozoa</taxon>
        <taxon>Arthropoda</taxon>
        <taxon>Hexapoda</taxon>
        <taxon>Insecta</taxon>
        <taxon>Pterygota</taxon>
        <taxon>Neoptera</taxon>
        <taxon>Paraneoptera</taxon>
        <taxon>Hemiptera</taxon>
        <taxon>Auchenorrhyncha</taxon>
        <taxon>Fulgoroidea</taxon>
        <taxon>Delphacidae</taxon>
        <taxon>Criomorphinae</taxon>
        <taxon>Laodelphax</taxon>
    </lineage>
</organism>
<dbReference type="InParanoid" id="A0A482WPJ4"/>
<gene>
    <name evidence="2" type="ORF">LSTR_LSTR006962</name>
</gene>